<dbReference type="PANTHER" id="PTHR21497">
    <property type="entry name" value="UBIQUITIN LIGASE E3 ALPHA-RELATED"/>
    <property type="match status" value="1"/>
</dbReference>
<feature type="domain" description="Adaptor protein ClpS core" evidence="3">
    <location>
        <begin position="85"/>
        <end position="159"/>
    </location>
</feature>
<dbReference type="Gene3D" id="2.10.110.30">
    <property type="match status" value="1"/>
</dbReference>
<dbReference type="InterPro" id="IPR039164">
    <property type="entry name" value="UBR1-like"/>
</dbReference>
<dbReference type="FunFam" id="3.30.1390.10:FF:000010">
    <property type="entry name" value="E3 ubiquitin-protein ligase ubr-1"/>
    <property type="match status" value="1"/>
</dbReference>
<dbReference type="GO" id="GO:0008270">
    <property type="term" value="F:zinc ion binding"/>
    <property type="evidence" value="ECO:0007669"/>
    <property type="project" value="UniProtKB-UniRule"/>
</dbReference>
<dbReference type="GO" id="GO:0000151">
    <property type="term" value="C:ubiquitin ligase complex"/>
    <property type="evidence" value="ECO:0007669"/>
    <property type="project" value="TreeGrafter"/>
</dbReference>
<keyword evidence="2" id="KW-0863">Zinc-finger</keyword>
<reference evidence="4" key="2">
    <citation type="submission" date="2022-06" db="UniProtKB">
        <authorList>
            <consortium name="EnsemblMetazoa"/>
        </authorList>
    </citation>
    <scope>IDENTIFICATION</scope>
    <source>
        <strain evidence="4">DF5081</strain>
    </source>
</reference>
<organism evidence="4 5">
    <name type="scientific">Caenorhabditis japonica</name>
    <dbReference type="NCBI Taxonomy" id="281687"/>
    <lineage>
        <taxon>Eukaryota</taxon>
        <taxon>Metazoa</taxon>
        <taxon>Ecdysozoa</taxon>
        <taxon>Nematoda</taxon>
        <taxon>Chromadorea</taxon>
        <taxon>Rhabditida</taxon>
        <taxon>Rhabditina</taxon>
        <taxon>Rhabditomorpha</taxon>
        <taxon>Rhabditoidea</taxon>
        <taxon>Rhabditidae</taxon>
        <taxon>Peloderinae</taxon>
        <taxon>Caenorhabditis</taxon>
    </lineage>
</organism>
<keyword evidence="2" id="KW-0808">Transferase</keyword>
<keyword evidence="2" id="KW-0833">Ubl conjugation pathway</keyword>
<dbReference type="SUPFAM" id="SSF54736">
    <property type="entry name" value="ClpS-like"/>
    <property type="match status" value="1"/>
</dbReference>
<comment type="pathway">
    <text evidence="1 2">Protein modification; protein ubiquitination.</text>
</comment>
<sequence length="207" mass="23309">MHSSTGSGYCDCGDTDAWTDGYACSIHEKKDEDVDSVLSPELKTRCEQLVEIMLQFALSMIIHKDDHKLPAYLEELRAEMGDATSQQFLTVLYNDETHTYESVIKVLELYIHCTKDQAMLVATIVDREGRSAVKLGSKADCTKAKDDVQRRTMRGEQSLVRRAASQSTPLAVKVMDTMLFSLQNFAISMLTWLNTQMDTCAFMSQLD</sequence>
<dbReference type="GO" id="GO:0005737">
    <property type="term" value="C:cytoplasm"/>
    <property type="evidence" value="ECO:0007669"/>
    <property type="project" value="TreeGrafter"/>
</dbReference>
<dbReference type="EC" id="2.3.2.27" evidence="2"/>
<dbReference type="AlphaFoldDB" id="A0A8R1ES04"/>
<evidence type="ECO:0000313" key="4">
    <source>
        <dbReference type="EnsemblMetazoa" id="CJA42270.1"/>
    </source>
</evidence>
<proteinExistence type="inferred from homology"/>
<keyword evidence="2" id="KW-0862">Zinc</keyword>
<keyword evidence="2" id="KW-0479">Metal-binding</keyword>
<evidence type="ECO:0000259" key="3">
    <source>
        <dbReference type="Pfam" id="PF02617"/>
    </source>
</evidence>
<dbReference type="InterPro" id="IPR014719">
    <property type="entry name" value="Ribosomal_bL12_C/ClpS-like"/>
</dbReference>
<dbReference type="PANTHER" id="PTHR21497:SF24">
    <property type="entry name" value="E3 UBIQUITIN-PROTEIN LIGASE UBR1"/>
    <property type="match status" value="1"/>
</dbReference>
<accession>A0A8R1ES04</accession>
<keyword evidence="5" id="KW-1185">Reference proteome</keyword>
<protein>
    <recommendedName>
        <fullName evidence="2">E3 ubiquitin-protein ligase</fullName>
        <ecNumber evidence="2">2.3.2.27</ecNumber>
    </recommendedName>
</protein>
<dbReference type="Gene3D" id="3.30.1390.10">
    <property type="match status" value="1"/>
</dbReference>
<dbReference type="Proteomes" id="UP000005237">
    <property type="component" value="Unassembled WGS sequence"/>
</dbReference>
<dbReference type="EnsemblMetazoa" id="CJA42270.1">
    <property type="protein sequence ID" value="CJA42270.1"/>
    <property type="gene ID" value="WBGene00218118"/>
</dbReference>
<comment type="function">
    <text evidence="2">Ubiquitin ligase protein which is a component of the N-end rule pathway. Recognizes and binds to proteins bearing specific N-terminal residues that are destabilizing according to the N-end rule, leading to their ubiquitination and subsequent degradation.</text>
</comment>
<evidence type="ECO:0000256" key="2">
    <source>
        <dbReference type="RuleBase" id="RU366018"/>
    </source>
</evidence>
<evidence type="ECO:0000256" key="1">
    <source>
        <dbReference type="ARBA" id="ARBA00004906"/>
    </source>
</evidence>
<dbReference type="GO" id="GO:0071596">
    <property type="term" value="P:ubiquitin-dependent protein catabolic process via the N-end rule pathway"/>
    <property type="evidence" value="ECO:0007669"/>
    <property type="project" value="UniProtKB-UniRule"/>
</dbReference>
<comment type="similarity">
    <text evidence="2">Belongs to the E3 ubiquitin-protein ligase UBR1-like family.</text>
</comment>
<evidence type="ECO:0000313" key="5">
    <source>
        <dbReference type="Proteomes" id="UP000005237"/>
    </source>
</evidence>
<dbReference type="InterPro" id="IPR003769">
    <property type="entry name" value="ClpS_core"/>
</dbReference>
<dbReference type="Pfam" id="PF02617">
    <property type="entry name" value="ClpS"/>
    <property type="match status" value="1"/>
</dbReference>
<name>A0A8R1ES04_CAEJA</name>
<dbReference type="GO" id="GO:0016567">
    <property type="term" value="P:protein ubiquitination"/>
    <property type="evidence" value="ECO:0007669"/>
    <property type="project" value="UniProtKB-UniRule"/>
</dbReference>
<reference evidence="5" key="1">
    <citation type="submission" date="2010-08" db="EMBL/GenBank/DDBJ databases">
        <authorList>
            <consortium name="Caenorhabditis japonica Sequencing Consortium"/>
            <person name="Wilson R.K."/>
        </authorList>
    </citation>
    <scope>NUCLEOTIDE SEQUENCE [LARGE SCALE GENOMIC DNA]</scope>
    <source>
        <strain evidence="5">DF5081</strain>
    </source>
</reference>
<dbReference type="GO" id="GO:0061630">
    <property type="term" value="F:ubiquitin protein ligase activity"/>
    <property type="evidence" value="ECO:0007669"/>
    <property type="project" value="UniProtKB-UniRule"/>
</dbReference>
<comment type="catalytic activity">
    <reaction evidence="2">
        <text>S-ubiquitinyl-[E2 ubiquitin-conjugating enzyme]-L-cysteine + [acceptor protein]-L-lysine = [E2 ubiquitin-conjugating enzyme]-L-cysteine + N(6)-ubiquitinyl-[acceptor protein]-L-lysine.</text>
        <dbReference type="EC" id="2.3.2.27"/>
    </reaction>
</comment>